<protein>
    <submittedName>
        <fullName evidence="1">Uncharacterized protein</fullName>
    </submittedName>
</protein>
<gene>
    <name evidence="1" type="ORF">LSAT_V11C700367150</name>
</gene>
<evidence type="ECO:0000313" key="2">
    <source>
        <dbReference type="Proteomes" id="UP000235145"/>
    </source>
</evidence>
<accession>A0A9R1V084</accession>
<dbReference type="Proteomes" id="UP000235145">
    <property type="component" value="Unassembled WGS sequence"/>
</dbReference>
<reference evidence="1 2" key="1">
    <citation type="journal article" date="2017" name="Nat. Commun.">
        <title>Genome assembly with in vitro proximity ligation data and whole-genome triplication in lettuce.</title>
        <authorList>
            <person name="Reyes-Chin-Wo S."/>
            <person name="Wang Z."/>
            <person name="Yang X."/>
            <person name="Kozik A."/>
            <person name="Arikit S."/>
            <person name="Song C."/>
            <person name="Xia L."/>
            <person name="Froenicke L."/>
            <person name="Lavelle D.O."/>
            <person name="Truco M.J."/>
            <person name="Xia R."/>
            <person name="Zhu S."/>
            <person name="Xu C."/>
            <person name="Xu H."/>
            <person name="Xu X."/>
            <person name="Cox K."/>
            <person name="Korf I."/>
            <person name="Meyers B.C."/>
            <person name="Michelmore R.W."/>
        </authorList>
    </citation>
    <scope>NUCLEOTIDE SEQUENCE [LARGE SCALE GENOMIC DNA]</scope>
    <source>
        <strain evidence="2">cv. Salinas</strain>
        <tissue evidence="1">Seedlings</tissue>
    </source>
</reference>
<sequence>MMYPSMVRLTFHLPNQQQIVYGEDDDIDYVLDKPSVAASKFTSWMECNVIDSEARELTYVEFHTKFVWILNGRFWKRRKVGKAIGRIHSGSPNLGEAYFLMILLNKVKGPTSFDEIRAVNGETHSSFRDACYALGLLDGDKEYIDVIKEATHSGYVCLNQRSFGKIHGNIWQMEFYITNDKDSSLQNYHSVEMNLRT</sequence>
<proteinExistence type="predicted"/>
<evidence type="ECO:0000313" key="1">
    <source>
        <dbReference type="EMBL" id="KAJ0196484.1"/>
    </source>
</evidence>
<keyword evidence="2" id="KW-1185">Reference proteome</keyword>
<dbReference type="AlphaFoldDB" id="A0A9R1V084"/>
<organism evidence="1 2">
    <name type="scientific">Lactuca sativa</name>
    <name type="common">Garden lettuce</name>
    <dbReference type="NCBI Taxonomy" id="4236"/>
    <lineage>
        <taxon>Eukaryota</taxon>
        <taxon>Viridiplantae</taxon>
        <taxon>Streptophyta</taxon>
        <taxon>Embryophyta</taxon>
        <taxon>Tracheophyta</taxon>
        <taxon>Spermatophyta</taxon>
        <taxon>Magnoliopsida</taxon>
        <taxon>eudicotyledons</taxon>
        <taxon>Gunneridae</taxon>
        <taxon>Pentapetalae</taxon>
        <taxon>asterids</taxon>
        <taxon>campanulids</taxon>
        <taxon>Asterales</taxon>
        <taxon>Asteraceae</taxon>
        <taxon>Cichorioideae</taxon>
        <taxon>Cichorieae</taxon>
        <taxon>Lactucinae</taxon>
        <taxon>Lactuca</taxon>
    </lineage>
</organism>
<name>A0A9R1V084_LACSA</name>
<dbReference type="EMBL" id="NBSK02000007">
    <property type="protein sequence ID" value="KAJ0196484.1"/>
    <property type="molecule type" value="Genomic_DNA"/>
</dbReference>
<comment type="caution">
    <text evidence="1">The sequence shown here is derived from an EMBL/GenBank/DDBJ whole genome shotgun (WGS) entry which is preliminary data.</text>
</comment>